<proteinExistence type="predicted"/>
<evidence type="ECO:0000256" key="1">
    <source>
        <dbReference type="SAM" id="Phobius"/>
    </source>
</evidence>
<keyword evidence="1" id="KW-0472">Membrane</keyword>
<name>A0A3S0AEI0_9FLAO</name>
<evidence type="ECO:0000313" key="2">
    <source>
        <dbReference type="EMBL" id="RTE53763.1"/>
    </source>
</evidence>
<gene>
    <name evidence="2" type="ORF">EHW67_07445</name>
</gene>
<dbReference type="EMBL" id="RQPJ01000003">
    <property type="protein sequence ID" value="RTE53763.1"/>
    <property type="molecule type" value="Genomic_DNA"/>
</dbReference>
<protein>
    <recommendedName>
        <fullName evidence="4">Chemotaxis methyl-accepting receptor HlyB-like 4HB MCP domain-containing protein</fullName>
    </recommendedName>
</protein>
<organism evidence="2 3">
    <name type="scientific">Arenibacter aquaticus</name>
    <dbReference type="NCBI Taxonomy" id="2489054"/>
    <lineage>
        <taxon>Bacteria</taxon>
        <taxon>Pseudomonadati</taxon>
        <taxon>Bacteroidota</taxon>
        <taxon>Flavobacteriia</taxon>
        <taxon>Flavobacteriales</taxon>
        <taxon>Flavobacteriaceae</taxon>
        <taxon>Arenibacter</taxon>
    </lineage>
</organism>
<reference evidence="2 3" key="1">
    <citation type="submission" date="2018-11" db="EMBL/GenBank/DDBJ databases">
        <title>Arenibacter aquaticus sp.nov., a marine bacterium isolated from surface seawater in the South China Sea.</title>
        <authorList>
            <person name="Guo J."/>
            <person name="Sun J."/>
        </authorList>
    </citation>
    <scope>NUCLEOTIDE SEQUENCE [LARGE SCALE GENOMIC DNA]</scope>
    <source>
        <strain evidence="2 3">GUO666</strain>
    </source>
</reference>
<evidence type="ECO:0000313" key="3">
    <source>
        <dbReference type="Proteomes" id="UP000267585"/>
    </source>
</evidence>
<dbReference type="OrthoDB" id="1438991at2"/>
<dbReference type="Proteomes" id="UP000267585">
    <property type="component" value="Unassembled WGS sequence"/>
</dbReference>
<evidence type="ECO:0008006" key="4">
    <source>
        <dbReference type="Google" id="ProtNLM"/>
    </source>
</evidence>
<dbReference type="AlphaFoldDB" id="A0A3S0AEI0"/>
<keyword evidence="1" id="KW-0812">Transmembrane</keyword>
<comment type="caution">
    <text evidence="2">The sequence shown here is derived from an EMBL/GenBank/DDBJ whole genome shotgun (WGS) entry which is preliminary data.</text>
</comment>
<sequence length="205" mass="23142">MSKSLTIKQRLNACFILVIVLFLMLMSNELKRRNYLTAGQSVNSVFKDQVAAMDYTHKLGQLFHKKELDLASLTISTDYVVGGYDIDVLLESFSALQNTPEESAYFKHLKDDYGKLQSLENIFITNQGSVSIEEMSILLKKIGETLDQLSAVQIAEGHKLTQISDKALAMNMLILKLEVAFLIVIGLLILLIIFKREKPIMRLVD</sequence>
<feature type="transmembrane region" description="Helical" evidence="1">
    <location>
        <begin position="173"/>
        <end position="194"/>
    </location>
</feature>
<keyword evidence="3" id="KW-1185">Reference proteome</keyword>
<accession>A0A3S0AEI0</accession>
<keyword evidence="1" id="KW-1133">Transmembrane helix</keyword>
<dbReference type="RefSeq" id="WP_126161751.1">
    <property type="nucleotide sequence ID" value="NZ_RQPJ01000003.1"/>
</dbReference>